<dbReference type="PANTHER" id="PTHR43101">
    <property type="entry name" value="BETA-FRUCTOSIDASE"/>
    <property type="match status" value="1"/>
</dbReference>
<evidence type="ECO:0000256" key="3">
    <source>
        <dbReference type="ARBA" id="ARBA00023295"/>
    </source>
</evidence>
<dbReference type="Gene3D" id="2.115.10.20">
    <property type="entry name" value="Glycosyl hydrolase domain, family 43"/>
    <property type="match status" value="1"/>
</dbReference>
<evidence type="ECO:0000313" key="7">
    <source>
        <dbReference type="WBParaSite" id="GPLIN_001068900"/>
    </source>
</evidence>
<sequence length="381" mass="43576">MQSASATNMLLLLAFLFATSLFLIHGTEVVANSVKVLLHDASTLHVWIRPSNKSEVAKMYLCPSTEAGTEKSGQLIAECKQYSSDIWHDFIEINDKPAGAYTLTWTETTHASLVYVYEPKTVLEEGIRILFIGEDAKLPNFEGSYHFRAPFGWNSDPSGFNRSKDGLYHLFYQHFPHSVQWYTMHWGHAVSKDLIHWIHLPIFMIPPNLLHLDCENGHFTGSSINLPNGEFGVFWSQRISDFPRGTLNEEYPWREVQQYVTTKGLIRPDWSTQKTIIERFPTDDPPLGKSFHDPVVFLGPGGYYYMTVGGERKDGSAGVVLLYKNKNKRADQLNRDWEYQGVLYEDNRDELRLCECPMLIAMGDPLDANTEWVLTLKDESE</sequence>
<feature type="chain" id="PRO_5008147414" evidence="4">
    <location>
        <begin position="27"/>
        <end position="381"/>
    </location>
</feature>
<keyword evidence="2" id="KW-0378">Hydrolase</keyword>
<evidence type="ECO:0000256" key="4">
    <source>
        <dbReference type="SAM" id="SignalP"/>
    </source>
</evidence>
<dbReference type="InterPro" id="IPR051214">
    <property type="entry name" value="GH32_Enzymes"/>
</dbReference>
<evidence type="ECO:0000259" key="5">
    <source>
        <dbReference type="Pfam" id="PF00251"/>
    </source>
</evidence>
<dbReference type="GO" id="GO:0016798">
    <property type="term" value="F:hydrolase activity, acting on glycosyl bonds"/>
    <property type="evidence" value="ECO:0007669"/>
    <property type="project" value="UniProtKB-KW"/>
</dbReference>
<name>A0A183CCT7_GLOPA</name>
<dbReference type="AlphaFoldDB" id="A0A183CCT7"/>
<protein>
    <submittedName>
        <fullName evidence="7">Glyco_hydro_32N domain-containing protein</fullName>
    </submittedName>
</protein>
<keyword evidence="3" id="KW-0326">Glycosidase</keyword>
<evidence type="ECO:0000256" key="2">
    <source>
        <dbReference type="ARBA" id="ARBA00022801"/>
    </source>
</evidence>
<dbReference type="Proteomes" id="UP000050741">
    <property type="component" value="Unassembled WGS sequence"/>
</dbReference>
<keyword evidence="4" id="KW-0732">Signal</keyword>
<keyword evidence="6" id="KW-1185">Reference proteome</keyword>
<feature type="domain" description="Glycosyl hydrolase family 32 N-terminal" evidence="5">
    <location>
        <begin position="146"/>
        <end position="376"/>
    </location>
</feature>
<dbReference type="InterPro" id="IPR013148">
    <property type="entry name" value="Glyco_hydro_32_N"/>
</dbReference>
<evidence type="ECO:0000313" key="6">
    <source>
        <dbReference type="Proteomes" id="UP000050741"/>
    </source>
</evidence>
<feature type="signal peptide" evidence="4">
    <location>
        <begin position="1"/>
        <end position="26"/>
    </location>
</feature>
<organism evidence="6 7">
    <name type="scientific">Globodera pallida</name>
    <name type="common">Potato cyst nematode worm</name>
    <name type="synonym">Heterodera pallida</name>
    <dbReference type="NCBI Taxonomy" id="36090"/>
    <lineage>
        <taxon>Eukaryota</taxon>
        <taxon>Metazoa</taxon>
        <taxon>Ecdysozoa</taxon>
        <taxon>Nematoda</taxon>
        <taxon>Chromadorea</taxon>
        <taxon>Rhabditida</taxon>
        <taxon>Tylenchina</taxon>
        <taxon>Tylenchomorpha</taxon>
        <taxon>Tylenchoidea</taxon>
        <taxon>Heteroderidae</taxon>
        <taxon>Heteroderinae</taxon>
        <taxon>Globodera</taxon>
    </lineage>
</organism>
<dbReference type="SUPFAM" id="SSF75005">
    <property type="entry name" value="Arabinanase/levansucrase/invertase"/>
    <property type="match status" value="1"/>
</dbReference>
<accession>A0A183CCT7</accession>
<dbReference type="Pfam" id="PF00251">
    <property type="entry name" value="Glyco_hydro_32N"/>
    <property type="match status" value="1"/>
</dbReference>
<reference evidence="7" key="2">
    <citation type="submission" date="2016-06" db="UniProtKB">
        <authorList>
            <consortium name="WormBaseParasite"/>
        </authorList>
    </citation>
    <scope>IDENTIFICATION</scope>
</reference>
<proteinExistence type="inferred from homology"/>
<evidence type="ECO:0000256" key="1">
    <source>
        <dbReference type="ARBA" id="ARBA00009902"/>
    </source>
</evidence>
<reference evidence="6" key="1">
    <citation type="submission" date="2014-05" db="EMBL/GenBank/DDBJ databases">
        <title>The genome and life-stage specific transcriptomes of Globodera pallida elucidate key aspects of plant parasitism by a cyst nematode.</title>
        <authorList>
            <person name="Cotton J.A."/>
            <person name="Lilley C.J."/>
            <person name="Jones L.M."/>
            <person name="Kikuchi T."/>
            <person name="Reid A.J."/>
            <person name="Thorpe P."/>
            <person name="Tsai I.J."/>
            <person name="Beasley H."/>
            <person name="Blok V."/>
            <person name="Cock P.J.A."/>
            <person name="Van den Akker S.E."/>
            <person name="Holroyd N."/>
            <person name="Hunt M."/>
            <person name="Mantelin S."/>
            <person name="Naghra H."/>
            <person name="Pain A."/>
            <person name="Palomares-Rius J.E."/>
            <person name="Zarowiecki M."/>
            <person name="Berriman M."/>
            <person name="Jones J.T."/>
            <person name="Urwin P.E."/>
        </authorList>
    </citation>
    <scope>NUCLEOTIDE SEQUENCE [LARGE SCALE GENOMIC DNA]</scope>
    <source>
        <strain evidence="6">Lindley</strain>
    </source>
</reference>
<comment type="similarity">
    <text evidence="1">Belongs to the glycosyl hydrolase 32 family.</text>
</comment>
<dbReference type="PANTHER" id="PTHR43101:SF1">
    <property type="entry name" value="BETA-FRUCTOSIDASE"/>
    <property type="match status" value="1"/>
</dbReference>
<dbReference type="WBParaSite" id="GPLIN_001068900">
    <property type="protein sequence ID" value="GPLIN_001068900"/>
    <property type="gene ID" value="GPLIN_001068900"/>
</dbReference>
<dbReference type="InterPro" id="IPR023296">
    <property type="entry name" value="Glyco_hydro_beta-prop_sf"/>
</dbReference>